<feature type="domain" description="BEACH" evidence="1">
    <location>
        <begin position="336"/>
        <end position="479"/>
    </location>
</feature>
<dbReference type="Gene3D" id="1.10.1540.10">
    <property type="entry name" value="BEACH domain"/>
    <property type="match status" value="2"/>
</dbReference>
<evidence type="ECO:0000259" key="1">
    <source>
        <dbReference type="SMART" id="SM01026"/>
    </source>
</evidence>
<accession>A2DHD4</accession>
<dbReference type="SMR" id="A2DHD4"/>
<dbReference type="SUPFAM" id="SSF50978">
    <property type="entry name" value="WD40 repeat-like"/>
    <property type="match status" value="1"/>
</dbReference>
<dbReference type="EMBL" id="DS113200">
    <property type="protein sequence ID" value="EAY20207.1"/>
    <property type="molecule type" value="Genomic_DNA"/>
</dbReference>
<organism evidence="2 3">
    <name type="scientific">Trichomonas vaginalis (strain ATCC PRA-98 / G3)</name>
    <dbReference type="NCBI Taxonomy" id="412133"/>
    <lineage>
        <taxon>Eukaryota</taxon>
        <taxon>Metamonada</taxon>
        <taxon>Parabasalia</taxon>
        <taxon>Trichomonadida</taxon>
        <taxon>Trichomonadidae</taxon>
        <taxon>Trichomonas</taxon>
    </lineage>
</organism>
<dbReference type="Pfam" id="PF02138">
    <property type="entry name" value="Beach"/>
    <property type="match status" value="2"/>
</dbReference>
<dbReference type="VEuPathDB" id="TrichDB:TVAGG3_0678250"/>
<keyword evidence="3" id="KW-1185">Reference proteome</keyword>
<dbReference type="InParanoid" id="A2DHD4"/>
<reference evidence="2" key="1">
    <citation type="submission" date="2006-10" db="EMBL/GenBank/DDBJ databases">
        <authorList>
            <person name="Amadeo P."/>
            <person name="Zhao Q."/>
            <person name="Wortman J."/>
            <person name="Fraser-Liggett C."/>
            <person name="Carlton J."/>
        </authorList>
    </citation>
    <scope>NUCLEOTIDE SEQUENCE</scope>
    <source>
        <strain evidence="2">G3</strain>
    </source>
</reference>
<dbReference type="PANTHER" id="PTHR13743:SF161">
    <property type="entry name" value="BEIGE_BEACH DOMAIN CONTAINING PROTEIN"/>
    <property type="match status" value="1"/>
</dbReference>
<dbReference type="AlphaFoldDB" id="A2DHD4"/>
<sequence>MQSHSNNLVEMYLSSPFGKEKFESLQKVPIQISSLKNIGDVLALSNYDIDGVKLFYECKTDKHNFVQSNFLDEMVNAHNSFELNSGDILFFNYMIGITKQNNLIPSDQRNQLLNSSVEFFDKNLSAFERKYKNSLKKAFASMNSMLNSQNKFVEEMTINHFEDYKNDGNNIIVNEFENSLKDFCNMITSMTVLVKDKTYSYNFCQLKKKRTTEKKFKTVPQINDQLLTYKVFLIKGIKILQSEFHICKDKILVVYSYSYKEIKFNRITYVFARQNVKGEVTNLEIYTVDGKSYLFDFISIDSQTVIKNLPKNLMNNLKFMTVSFKQKDLFSGLNLTNLWEISNLSTFDYLMLINIFSGRTFNNTPEMQPIFPPILSDFKIFGCVYDFTKTVEISNDLSIESISKMKNVNARVYFDPTLPGNLPNWCKDRYDFISHIRKLLESHGTSKLIPKWIDQNFGKEMSKRNSKHKQVFSKLHPQRQNVLKMITKNYKRQLNTSSKNKILFTSCNLTETAENSIVLSFFLSNNTLTTINCLLSDDFKVISTSSVETMEITPNSSFSATEKSLVLYTPEKRQAVVYNRENKVQGSYVLYCETNMISYYENSFLFCPDFCTISILDESKPKPTVLTHSPCRLSSLASSNKYKIFAYGTIDGHVCVHSLSMSKSNFVNKTHIVEEAEHIVITNNYGFIVCSTATKFIVMSVNGEIIREFTHNKEIVNLFSFDCLGADFIAFVTNDNKVGYFEVFHPENAINFLQIREHIELVTYNYATATFIVITNESIRFIPYSNIV</sequence>
<dbReference type="PANTHER" id="PTHR13743">
    <property type="entry name" value="BEIGE/BEACH-RELATED"/>
    <property type="match status" value="1"/>
</dbReference>
<evidence type="ECO:0000313" key="3">
    <source>
        <dbReference type="Proteomes" id="UP000001542"/>
    </source>
</evidence>
<dbReference type="OrthoDB" id="10682901at2759"/>
<dbReference type="SUPFAM" id="SSF81837">
    <property type="entry name" value="BEACH domain"/>
    <property type="match status" value="1"/>
</dbReference>
<dbReference type="InterPro" id="IPR036322">
    <property type="entry name" value="WD40_repeat_dom_sf"/>
</dbReference>
<dbReference type="Proteomes" id="UP000001542">
    <property type="component" value="Unassembled WGS sequence"/>
</dbReference>
<name>A2DHD4_TRIV3</name>
<dbReference type="SMART" id="SM01026">
    <property type="entry name" value="Beach"/>
    <property type="match status" value="1"/>
</dbReference>
<dbReference type="KEGG" id="tva:5465743"/>
<dbReference type="VEuPathDB" id="TrichDB:TVAG_021540"/>
<dbReference type="InterPro" id="IPR050865">
    <property type="entry name" value="BEACH_Domain"/>
</dbReference>
<dbReference type="RefSeq" id="XP_001581193.1">
    <property type="nucleotide sequence ID" value="XM_001581143.1"/>
</dbReference>
<protein>
    <recommendedName>
        <fullName evidence="1">BEACH domain-containing protein</fullName>
    </recommendedName>
</protein>
<proteinExistence type="predicted"/>
<evidence type="ECO:0000313" key="2">
    <source>
        <dbReference type="EMBL" id="EAY20207.1"/>
    </source>
</evidence>
<gene>
    <name evidence="2" type="ORF">TVAG_021540</name>
</gene>
<reference evidence="2" key="2">
    <citation type="journal article" date="2007" name="Science">
        <title>Draft genome sequence of the sexually transmitted pathogen Trichomonas vaginalis.</title>
        <authorList>
            <person name="Carlton J.M."/>
            <person name="Hirt R.P."/>
            <person name="Silva J.C."/>
            <person name="Delcher A.L."/>
            <person name="Schatz M."/>
            <person name="Zhao Q."/>
            <person name="Wortman J.R."/>
            <person name="Bidwell S.L."/>
            <person name="Alsmark U.C.M."/>
            <person name="Besteiro S."/>
            <person name="Sicheritz-Ponten T."/>
            <person name="Noel C.J."/>
            <person name="Dacks J.B."/>
            <person name="Foster P.G."/>
            <person name="Simillion C."/>
            <person name="Van de Peer Y."/>
            <person name="Miranda-Saavedra D."/>
            <person name="Barton G.J."/>
            <person name="Westrop G.D."/>
            <person name="Mueller S."/>
            <person name="Dessi D."/>
            <person name="Fiori P.L."/>
            <person name="Ren Q."/>
            <person name="Paulsen I."/>
            <person name="Zhang H."/>
            <person name="Bastida-Corcuera F.D."/>
            <person name="Simoes-Barbosa A."/>
            <person name="Brown M.T."/>
            <person name="Hayes R.D."/>
            <person name="Mukherjee M."/>
            <person name="Okumura C.Y."/>
            <person name="Schneider R."/>
            <person name="Smith A.J."/>
            <person name="Vanacova S."/>
            <person name="Villalvazo M."/>
            <person name="Haas B.J."/>
            <person name="Pertea M."/>
            <person name="Feldblyum T.V."/>
            <person name="Utterback T.R."/>
            <person name="Shu C.L."/>
            <person name="Osoegawa K."/>
            <person name="de Jong P.J."/>
            <person name="Hrdy I."/>
            <person name="Horvathova L."/>
            <person name="Zubacova Z."/>
            <person name="Dolezal P."/>
            <person name="Malik S.B."/>
            <person name="Logsdon J.M. Jr."/>
            <person name="Henze K."/>
            <person name="Gupta A."/>
            <person name="Wang C.C."/>
            <person name="Dunne R.L."/>
            <person name="Upcroft J.A."/>
            <person name="Upcroft P."/>
            <person name="White O."/>
            <person name="Salzberg S.L."/>
            <person name="Tang P."/>
            <person name="Chiu C.-H."/>
            <person name="Lee Y.-S."/>
            <person name="Embley T.M."/>
            <person name="Coombs G.H."/>
            <person name="Mottram J.C."/>
            <person name="Tachezy J."/>
            <person name="Fraser-Liggett C.M."/>
            <person name="Johnson P.J."/>
        </authorList>
    </citation>
    <scope>NUCLEOTIDE SEQUENCE [LARGE SCALE GENOMIC DNA]</scope>
    <source>
        <strain evidence="2">G3</strain>
    </source>
</reference>
<dbReference type="InterPro" id="IPR000409">
    <property type="entry name" value="BEACH_dom"/>
</dbReference>
<dbReference type="InterPro" id="IPR036372">
    <property type="entry name" value="BEACH_dom_sf"/>
</dbReference>